<comment type="caution">
    <text evidence="1">The sequence shown here is derived from an EMBL/GenBank/DDBJ whole genome shotgun (WGS) entry which is preliminary data.</text>
</comment>
<reference evidence="1 2" key="1">
    <citation type="submission" date="2020-07" db="EMBL/GenBank/DDBJ databases">
        <title>Metarhizium humberi genome.</title>
        <authorList>
            <person name="Lysoe E."/>
        </authorList>
    </citation>
    <scope>NUCLEOTIDE SEQUENCE [LARGE SCALE GENOMIC DNA]</scope>
    <source>
        <strain evidence="1 2">ESALQ1638</strain>
    </source>
</reference>
<dbReference type="EMBL" id="JACEFI010000002">
    <property type="protein sequence ID" value="KAH0600955.1"/>
    <property type="molecule type" value="Genomic_DNA"/>
</dbReference>
<gene>
    <name evidence="1" type="ORF">MHUMG1_01956</name>
</gene>
<evidence type="ECO:0000313" key="2">
    <source>
        <dbReference type="Proteomes" id="UP000764110"/>
    </source>
</evidence>
<protein>
    <submittedName>
        <fullName evidence="1">Uncharacterized protein</fullName>
    </submittedName>
</protein>
<proteinExistence type="predicted"/>
<evidence type="ECO:0000313" key="1">
    <source>
        <dbReference type="EMBL" id="KAH0600955.1"/>
    </source>
</evidence>
<name>A0A9P8MM47_9HYPO</name>
<accession>A0A9P8MM47</accession>
<organism evidence="1 2">
    <name type="scientific">Metarhizium humberi</name>
    <dbReference type="NCBI Taxonomy" id="2596975"/>
    <lineage>
        <taxon>Eukaryota</taxon>
        <taxon>Fungi</taxon>
        <taxon>Dikarya</taxon>
        <taxon>Ascomycota</taxon>
        <taxon>Pezizomycotina</taxon>
        <taxon>Sordariomycetes</taxon>
        <taxon>Hypocreomycetidae</taxon>
        <taxon>Hypocreales</taxon>
        <taxon>Clavicipitaceae</taxon>
        <taxon>Metarhizium</taxon>
    </lineage>
</organism>
<dbReference type="AlphaFoldDB" id="A0A9P8MM47"/>
<dbReference type="Proteomes" id="UP000764110">
    <property type="component" value="Unassembled WGS sequence"/>
</dbReference>
<sequence>MAEDLIFDFAEYPEMVPGFAGRHGRHGKTTSIAMPINIMVNFISLAVLAMASVAVAAPPPPNGSVWWHTCGNCKCGHSGAYENFKGDTGCLRFDPNQDIRAAGLTRHGRLQTTCSLFTSDNCSGKVAQSIGVASGTYACTAFNQNTKSIRCYYDV</sequence>
<keyword evidence="2" id="KW-1185">Reference proteome</keyword>